<proteinExistence type="predicted"/>
<feature type="domain" description="tRNA nucleotidyltransferase/poly(A) polymerase RNA and SrmB- binding" evidence="1">
    <location>
        <begin position="5"/>
        <end position="45"/>
    </location>
</feature>
<dbReference type="AlphaFoldDB" id="A0A3D5QDB0"/>
<reference evidence="2 3" key="1">
    <citation type="journal article" date="2018" name="Nat. Biotechnol.">
        <title>A standardized bacterial taxonomy based on genome phylogeny substantially revises the tree of life.</title>
        <authorList>
            <person name="Parks D.H."/>
            <person name="Chuvochina M."/>
            <person name="Waite D.W."/>
            <person name="Rinke C."/>
            <person name="Skarshewski A."/>
            <person name="Chaumeil P.A."/>
            <person name="Hugenholtz P."/>
        </authorList>
    </citation>
    <scope>NUCLEOTIDE SEQUENCE [LARGE SCALE GENOMIC DNA]</scope>
    <source>
        <strain evidence="2">UBA8672</strain>
    </source>
</reference>
<comment type="caution">
    <text evidence="2">The sequence shown here is derived from an EMBL/GenBank/DDBJ whole genome shotgun (WGS) entry which is preliminary data.</text>
</comment>
<evidence type="ECO:0000313" key="3">
    <source>
        <dbReference type="Proteomes" id="UP000262325"/>
    </source>
</evidence>
<sequence length="48" mass="5600">AVRFGFEIGPHTKKLIKHSVNLNLIERIAGVRLFQELKYILSEDNYID</sequence>
<gene>
    <name evidence="2" type="ORF">DHM44_08570</name>
</gene>
<organism evidence="2 3">
    <name type="scientific">Flexistipes sinusarabici</name>
    <dbReference type="NCBI Taxonomy" id="2352"/>
    <lineage>
        <taxon>Bacteria</taxon>
        <taxon>Pseudomonadati</taxon>
        <taxon>Deferribacterota</taxon>
        <taxon>Deferribacteres</taxon>
        <taxon>Deferribacterales</taxon>
        <taxon>Flexistipitaceae</taxon>
        <taxon>Flexistipes</taxon>
    </lineage>
</organism>
<dbReference type="SUPFAM" id="SSF81891">
    <property type="entry name" value="Poly A polymerase C-terminal region-like"/>
    <property type="match status" value="1"/>
</dbReference>
<dbReference type="EMBL" id="DPPF01000178">
    <property type="protein sequence ID" value="HCW93723.1"/>
    <property type="molecule type" value="Genomic_DNA"/>
</dbReference>
<feature type="non-terminal residue" evidence="2">
    <location>
        <position position="1"/>
    </location>
</feature>
<evidence type="ECO:0000313" key="2">
    <source>
        <dbReference type="EMBL" id="HCW93723.1"/>
    </source>
</evidence>
<evidence type="ECO:0000259" key="1">
    <source>
        <dbReference type="Pfam" id="PF12627"/>
    </source>
</evidence>
<dbReference type="Pfam" id="PF12627">
    <property type="entry name" value="PolyA_pol_RNAbd"/>
    <property type="match status" value="1"/>
</dbReference>
<feature type="non-terminal residue" evidence="2">
    <location>
        <position position="48"/>
    </location>
</feature>
<accession>A0A3D5QDB0</accession>
<dbReference type="InterPro" id="IPR032828">
    <property type="entry name" value="PolyA_RNA-bd"/>
</dbReference>
<protein>
    <recommendedName>
        <fullName evidence="1">tRNA nucleotidyltransferase/poly(A) polymerase RNA and SrmB- binding domain-containing protein</fullName>
    </recommendedName>
</protein>
<name>A0A3D5QDB0_FLESI</name>
<dbReference type="Gene3D" id="1.10.3090.10">
    <property type="entry name" value="cca-adding enzyme, domain 2"/>
    <property type="match status" value="1"/>
</dbReference>
<dbReference type="Proteomes" id="UP000262325">
    <property type="component" value="Unassembled WGS sequence"/>
</dbReference>